<reference evidence="2" key="1">
    <citation type="journal article" date="2019" name="Int. J. Syst. Evol. Microbiol.">
        <title>The Global Catalogue of Microorganisms (GCM) 10K type strain sequencing project: providing services to taxonomists for standard genome sequencing and annotation.</title>
        <authorList>
            <consortium name="The Broad Institute Genomics Platform"/>
            <consortium name="The Broad Institute Genome Sequencing Center for Infectious Disease"/>
            <person name="Wu L."/>
            <person name="Ma J."/>
        </authorList>
    </citation>
    <scope>NUCLEOTIDE SEQUENCE [LARGE SCALE GENOMIC DNA]</scope>
    <source>
        <strain evidence="2">JCM 18424</strain>
    </source>
</reference>
<gene>
    <name evidence="1" type="ORF">GCM10023338_04230</name>
</gene>
<dbReference type="SUPFAM" id="SSF47077">
    <property type="entry name" value="T4 endonuclease V"/>
    <property type="match status" value="1"/>
</dbReference>
<evidence type="ECO:0000313" key="1">
    <source>
        <dbReference type="EMBL" id="GAA5095157.1"/>
    </source>
</evidence>
<dbReference type="InterPro" id="IPR004260">
    <property type="entry name" value="Pyr-dimer_DNA_glycosylase"/>
</dbReference>
<dbReference type="Pfam" id="PF03013">
    <property type="entry name" value="Pyr_excise"/>
    <property type="match status" value="1"/>
</dbReference>
<proteinExistence type="predicted"/>
<comment type="caution">
    <text evidence="1">The sequence shown here is derived from an EMBL/GenBank/DDBJ whole genome shotgun (WGS) entry which is preliminary data.</text>
</comment>
<name>A0ABP9MDT6_9GAMM</name>
<dbReference type="PIRSF" id="PIRSF001000">
    <property type="entry name" value="PDG_ENDV"/>
    <property type="match status" value="1"/>
</dbReference>
<evidence type="ECO:0000313" key="2">
    <source>
        <dbReference type="Proteomes" id="UP001500631"/>
    </source>
</evidence>
<dbReference type="EMBL" id="BAABKE010000001">
    <property type="protein sequence ID" value="GAA5095157.1"/>
    <property type="molecule type" value="Genomic_DNA"/>
</dbReference>
<organism evidence="1 2">
    <name type="scientific">Wohlfahrtiimonas larvae</name>
    <dbReference type="NCBI Taxonomy" id="1157986"/>
    <lineage>
        <taxon>Bacteria</taxon>
        <taxon>Pseudomonadati</taxon>
        <taxon>Pseudomonadota</taxon>
        <taxon>Gammaproteobacteria</taxon>
        <taxon>Cardiobacteriales</taxon>
        <taxon>Ignatzschineriaceae</taxon>
        <taxon>Wohlfahrtiimonas</taxon>
    </lineage>
</organism>
<accession>A0ABP9MDT6</accession>
<keyword evidence="2" id="KW-1185">Reference proteome</keyword>
<dbReference type="Proteomes" id="UP001500631">
    <property type="component" value="Unassembled WGS sequence"/>
</dbReference>
<protein>
    <submittedName>
        <fullName evidence="1">Pyrimidine dimer DNA glycosylase/endonuclease V</fullName>
    </submittedName>
</protein>
<sequence>MIMTRINVISPAELCDQHLLAEHRELTRIPNDIVKRKGNVVLSRETAYLLGAGHVTFFRNKLKFLKDRYELLHQECLDRGFKVIYKWPDEASEYVDLWQDYVVTQADILLNQKRIHERMPENPRFTLHRQA</sequence>
<dbReference type="Gene3D" id="1.10.440.10">
    <property type="entry name" value="T4 endonuclease V"/>
    <property type="match status" value="1"/>
</dbReference>
<dbReference type="InterPro" id="IPR024796">
    <property type="entry name" value="T4_endonuc_V"/>
</dbReference>